<evidence type="ECO:0000313" key="7">
    <source>
        <dbReference type="Proteomes" id="UP001381693"/>
    </source>
</evidence>
<keyword evidence="1" id="KW-0677">Repeat</keyword>
<dbReference type="InterPro" id="IPR035914">
    <property type="entry name" value="Sperma_CUB_dom_sf"/>
</dbReference>
<dbReference type="FunFam" id="2.60.120.290:FF:000013">
    <property type="entry name" value="Membrane frizzled-related protein"/>
    <property type="match status" value="1"/>
</dbReference>
<reference evidence="6 7" key="1">
    <citation type="submission" date="2023-11" db="EMBL/GenBank/DDBJ databases">
        <title>Halocaridina rubra genome assembly.</title>
        <authorList>
            <person name="Smith C."/>
        </authorList>
    </citation>
    <scope>NUCLEOTIDE SEQUENCE [LARGE SCALE GENOMIC DNA]</scope>
    <source>
        <strain evidence="6">EP-1</strain>
        <tissue evidence="6">Whole</tissue>
    </source>
</reference>
<accession>A0AAN8WJD6</accession>
<keyword evidence="7" id="KW-1185">Reference proteome</keyword>
<keyword evidence="2" id="KW-1015">Disulfide bond</keyword>
<dbReference type="PANTHER" id="PTHR24251:SF51">
    <property type="entry name" value="CUBILIN-LIKE"/>
    <property type="match status" value="1"/>
</dbReference>
<dbReference type="SUPFAM" id="SSF49854">
    <property type="entry name" value="Spermadhesin, CUB domain"/>
    <property type="match status" value="1"/>
</dbReference>
<dbReference type="PROSITE" id="PS01180">
    <property type="entry name" value="CUB"/>
    <property type="match status" value="1"/>
</dbReference>
<dbReference type="PANTHER" id="PTHR24251">
    <property type="entry name" value="OVOCHYMASE-RELATED"/>
    <property type="match status" value="1"/>
</dbReference>
<feature type="signal peptide" evidence="4">
    <location>
        <begin position="1"/>
        <end position="22"/>
    </location>
</feature>
<protein>
    <recommendedName>
        <fullName evidence="5">CUB domain-containing protein</fullName>
    </recommendedName>
</protein>
<comment type="caution">
    <text evidence="6">The sequence shown here is derived from an EMBL/GenBank/DDBJ whole genome shotgun (WGS) entry which is preliminary data.</text>
</comment>
<dbReference type="InterPro" id="IPR000859">
    <property type="entry name" value="CUB_dom"/>
</dbReference>
<comment type="caution">
    <text evidence="3">Lacks conserved residue(s) required for the propagation of feature annotation.</text>
</comment>
<feature type="chain" id="PRO_5043038659" description="CUB domain-containing protein" evidence="4">
    <location>
        <begin position="23"/>
        <end position="186"/>
    </location>
</feature>
<dbReference type="Pfam" id="PF00431">
    <property type="entry name" value="CUB"/>
    <property type="match status" value="1"/>
</dbReference>
<dbReference type="SMART" id="SM00042">
    <property type="entry name" value="CUB"/>
    <property type="match status" value="1"/>
</dbReference>
<proteinExistence type="predicted"/>
<evidence type="ECO:0000259" key="5">
    <source>
        <dbReference type="PROSITE" id="PS01180"/>
    </source>
</evidence>
<evidence type="ECO:0000256" key="3">
    <source>
        <dbReference type="PROSITE-ProRule" id="PRU00059"/>
    </source>
</evidence>
<organism evidence="6 7">
    <name type="scientific">Halocaridina rubra</name>
    <name type="common">Hawaiian red shrimp</name>
    <dbReference type="NCBI Taxonomy" id="373956"/>
    <lineage>
        <taxon>Eukaryota</taxon>
        <taxon>Metazoa</taxon>
        <taxon>Ecdysozoa</taxon>
        <taxon>Arthropoda</taxon>
        <taxon>Crustacea</taxon>
        <taxon>Multicrustacea</taxon>
        <taxon>Malacostraca</taxon>
        <taxon>Eumalacostraca</taxon>
        <taxon>Eucarida</taxon>
        <taxon>Decapoda</taxon>
        <taxon>Pleocyemata</taxon>
        <taxon>Caridea</taxon>
        <taxon>Atyoidea</taxon>
        <taxon>Atyidae</taxon>
        <taxon>Halocaridina</taxon>
    </lineage>
</organism>
<dbReference type="AlphaFoldDB" id="A0AAN8WJD6"/>
<evidence type="ECO:0000256" key="2">
    <source>
        <dbReference type="ARBA" id="ARBA00023157"/>
    </source>
</evidence>
<dbReference type="EMBL" id="JAXCGZ010018921">
    <property type="protein sequence ID" value="KAK7067126.1"/>
    <property type="molecule type" value="Genomic_DNA"/>
</dbReference>
<gene>
    <name evidence="6" type="ORF">SK128_018197</name>
</gene>
<name>A0AAN8WJD6_HALRR</name>
<keyword evidence="4" id="KW-0732">Signal</keyword>
<evidence type="ECO:0000256" key="4">
    <source>
        <dbReference type="SAM" id="SignalP"/>
    </source>
</evidence>
<dbReference type="Gene3D" id="2.60.120.290">
    <property type="entry name" value="Spermadhesin, CUB domain"/>
    <property type="match status" value="1"/>
</dbReference>
<dbReference type="CDD" id="cd00041">
    <property type="entry name" value="CUB"/>
    <property type="match status" value="1"/>
</dbReference>
<dbReference type="Proteomes" id="UP001381693">
    <property type="component" value="Unassembled WGS sequence"/>
</dbReference>
<evidence type="ECO:0000256" key="1">
    <source>
        <dbReference type="ARBA" id="ARBA00022737"/>
    </source>
</evidence>
<sequence>MRSLLVWGCLFVLVLQVRDTRAQKCGGLVDTRLKPNGRLASPGYPDHYPEDASCTWHLKAPHGEKIAIEFWDFDVTGSDGCTGDYVSILASERAEEQRFCGSKKPRSIKSEGDTLVLTFATNSQGSCRGFNATYHVEEDFLSCGSNTNALEFTFISPSYPDTVSNDSLECSVTVDHGCDTPICQLR</sequence>
<feature type="domain" description="CUB" evidence="5">
    <location>
        <begin position="25"/>
        <end position="137"/>
    </location>
</feature>
<evidence type="ECO:0000313" key="6">
    <source>
        <dbReference type="EMBL" id="KAK7067126.1"/>
    </source>
</evidence>